<evidence type="ECO:0000313" key="2">
    <source>
        <dbReference type="Proteomes" id="UP000077315"/>
    </source>
</evidence>
<dbReference type="InParanoid" id="A0A162TX61"/>
<proteinExistence type="predicted"/>
<evidence type="ECO:0000313" key="1">
    <source>
        <dbReference type="EMBL" id="OAD71702.1"/>
    </source>
</evidence>
<gene>
    <name evidence="1" type="ORF">PHYBLDRAFT_73935</name>
</gene>
<accession>A0A162TX61</accession>
<name>A0A162TX61_PHYB8</name>
<reference evidence="2" key="1">
    <citation type="submission" date="2015-06" db="EMBL/GenBank/DDBJ databases">
        <title>Expansion of signal transduction pathways in fungi by whole-genome duplication.</title>
        <authorList>
            <consortium name="DOE Joint Genome Institute"/>
            <person name="Corrochano L.M."/>
            <person name="Kuo A."/>
            <person name="Marcet-Houben M."/>
            <person name="Polaino S."/>
            <person name="Salamov A."/>
            <person name="Villalobos J.M."/>
            <person name="Alvarez M.I."/>
            <person name="Avalos J."/>
            <person name="Benito E.P."/>
            <person name="Benoit I."/>
            <person name="Burger G."/>
            <person name="Camino L.P."/>
            <person name="Canovas D."/>
            <person name="Cerda-Olmedo E."/>
            <person name="Cheng J.-F."/>
            <person name="Dominguez A."/>
            <person name="Elias M."/>
            <person name="Eslava A.P."/>
            <person name="Glaser F."/>
            <person name="Grimwood J."/>
            <person name="Gutierrez G."/>
            <person name="Heitman J."/>
            <person name="Henrissat B."/>
            <person name="Iturriaga E.A."/>
            <person name="Lang B.F."/>
            <person name="Lavin J.L."/>
            <person name="Lee S."/>
            <person name="Li W."/>
            <person name="Lindquist E."/>
            <person name="Lopez-Garcia S."/>
            <person name="Luque E.M."/>
            <person name="Marcos A.T."/>
            <person name="Martin J."/>
            <person name="McCluskey K."/>
            <person name="Medina H.R."/>
            <person name="Miralles-Duran A."/>
            <person name="Miyazaki A."/>
            <person name="Munoz-Torres E."/>
            <person name="Oguiza J.A."/>
            <person name="Ohm R."/>
            <person name="Olmedo M."/>
            <person name="Orejas M."/>
            <person name="Ortiz-Castellanos L."/>
            <person name="Pisabarro A.G."/>
            <person name="Rodriguez-Romero J."/>
            <person name="Ruiz-Herrera J."/>
            <person name="Ruiz-Vazquez R."/>
            <person name="Sanz C."/>
            <person name="Schackwitz W."/>
            <person name="Schmutz J."/>
            <person name="Shahriari M."/>
            <person name="Shelest E."/>
            <person name="Silva-Franco F."/>
            <person name="Soanes D."/>
            <person name="Syed K."/>
            <person name="Tagua V.G."/>
            <person name="Talbot N.J."/>
            <person name="Thon M."/>
            <person name="De vries R.P."/>
            <person name="Wiebenga A."/>
            <person name="Yadav J.S."/>
            <person name="Braun E.L."/>
            <person name="Baker S."/>
            <person name="Garre V."/>
            <person name="Horwitz B."/>
            <person name="Torres-Martinez S."/>
            <person name="Idnurm A."/>
            <person name="Herrera-Estrella A."/>
            <person name="Gabaldon T."/>
            <person name="Grigoriev I.V."/>
        </authorList>
    </citation>
    <scope>NUCLEOTIDE SEQUENCE [LARGE SCALE GENOMIC DNA]</scope>
    <source>
        <strain evidence="2">NRRL 1555(-)</strain>
    </source>
</reference>
<dbReference type="VEuPathDB" id="FungiDB:PHYBLDRAFT_73935"/>
<sequence>MKMIILIKLANSTPKISCKSLFIKLIGSITIGNLANNLFTPNGKRYSQEDFFCELLTIDEFCYICVRYIRYIVNQTITVILAIKQIHKYANTQYFSETELSRIIYTIGYWPSSFFVNHKKSHASGQLESRGILTKNPK</sequence>
<dbReference type="GeneID" id="29003856"/>
<keyword evidence="2" id="KW-1185">Reference proteome</keyword>
<dbReference type="AlphaFoldDB" id="A0A162TX61"/>
<dbReference type="Proteomes" id="UP000077315">
    <property type="component" value="Unassembled WGS sequence"/>
</dbReference>
<organism evidence="1 2">
    <name type="scientific">Phycomyces blakesleeanus (strain ATCC 8743b / DSM 1359 / FGSC 10004 / NBRC 33097 / NRRL 1555)</name>
    <dbReference type="NCBI Taxonomy" id="763407"/>
    <lineage>
        <taxon>Eukaryota</taxon>
        <taxon>Fungi</taxon>
        <taxon>Fungi incertae sedis</taxon>
        <taxon>Mucoromycota</taxon>
        <taxon>Mucoromycotina</taxon>
        <taxon>Mucoromycetes</taxon>
        <taxon>Mucorales</taxon>
        <taxon>Phycomycetaceae</taxon>
        <taxon>Phycomyces</taxon>
    </lineage>
</organism>
<dbReference type="EMBL" id="KV440985">
    <property type="protein sequence ID" value="OAD71702.1"/>
    <property type="molecule type" value="Genomic_DNA"/>
</dbReference>
<protein>
    <submittedName>
        <fullName evidence="1">Uncharacterized protein</fullName>
    </submittedName>
</protein>
<dbReference type="RefSeq" id="XP_018289742.1">
    <property type="nucleotide sequence ID" value="XM_018442950.1"/>
</dbReference>